<protein>
    <recommendedName>
        <fullName evidence="3">phospholipase D</fullName>
        <ecNumber evidence="3">3.1.4.4</ecNumber>
    </recommendedName>
</protein>
<feature type="domain" description="Phospholipase D-like" evidence="7">
    <location>
        <begin position="186"/>
        <end position="282"/>
    </location>
</feature>
<dbReference type="InterPro" id="IPR025202">
    <property type="entry name" value="PLD-like_dom"/>
</dbReference>
<evidence type="ECO:0000256" key="5">
    <source>
        <dbReference type="ARBA" id="ARBA00022963"/>
    </source>
</evidence>
<dbReference type="Gene3D" id="3.30.870.10">
    <property type="entry name" value="Endonuclease Chain A"/>
    <property type="match status" value="2"/>
</dbReference>
<name>A0A1D8KCT9_9GAMM</name>
<dbReference type="KEGG" id="aaeo:BJI67_16170"/>
<keyword evidence="4" id="KW-0378">Hydrolase</keyword>
<dbReference type="PANTHER" id="PTHR43856">
    <property type="entry name" value="CARDIOLIPIN HYDROLASE"/>
    <property type="match status" value="1"/>
</dbReference>
<evidence type="ECO:0000259" key="7">
    <source>
        <dbReference type="Pfam" id="PF13091"/>
    </source>
</evidence>
<evidence type="ECO:0000256" key="4">
    <source>
        <dbReference type="ARBA" id="ARBA00022801"/>
    </source>
</evidence>
<dbReference type="GO" id="GO:0016042">
    <property type="term" value="P:lipid catabolic process"/>
    <property type="evidence" value="ECO:0007669"/>
    <property type="project" value="UniProtKB-KW"/>
</dbReference>
<comment type="similarity">
    <text evidence="2">Belongs to the phospholipase D family.</text>
</comment>
<evidence type="ECO:0000256" key="3">
    <source>
        <dbReference type="ARBA" id="ARBA00012027"/>
    </source>
</evidence>
<evidence type="ECO:0000313" key="9">
    <source>
        <dbReference type="Proteomes" id="UP000095342"/>
    </source>
</evidence>
<dbReference type="EMBL" id="CP017449">
    <property type="protein sequence ID" value="AOV18775.1"/>
    <property type="molecule type" value="Genomic_DNA"/>
</dbReference>
<evidence type="ECO:0000256" key="6">
    <source>
        <dbReference type="ARBA" id="ARBA00023098"/>
    </source>
</evidence>
<evidence type="ECO:0000313" key="8">
    <source>
        <dbReference type="EMBL" id="AOV18775.1"/>
    </source>
</evidence>
<keyword evidence="9" id="KW-1185">Reference proteome</keyword>
<accession>A0A1D8KCT9</accession>
<dbReference type="GO" id="GO:0004630">
    <property type="term" value="F:phospholipase D activity"/>
    <property type="evidence" value="ECO:0007669"/>
    <property type="project" value="UniProtKB-EC"/>
</dbReference>
<feature type="domain" description="Phospholipase D-like" evidence="7">
    <location>
        <begin position="15"/>
        <end position="141"/>
    </location>
</feature>
<dbReference type="GO" id="GO:0016891">
    <property type="term" value="F:RNA endonuclease activity producing 5'-phosphomonoesters, hydrolytic mechanism"/>
    <property type="evidence" value="ECO:0007669"/>
    <property type="project" value="TreeGrafter"/>
</dbReference>
<dbReference type="AlphaFoldDB" id="A0A1D8KCT9"/>
<sequence>MHLYIEPNAGTQPVVQVIEDARKSVDLNVYYLSDKQILRALHAAARRGVEVRVMLDRHPYRMRRYKIEREYREVEATGAKVKFSPDRFRYDHAKYVCSLSRCEIGTANYSWSAFHRNREYLLTSDATPVVQAARAVFNADWHETRAGTAPRRVLVLSPGSTAALVEAIRQPGPVDIEQEELDTDRPIMRALRDGGDRIRLILPHSAERADRQRIRELRQSGVRIRFMPRSTYMHAKLILGRHMAFVGSENFSWNSLNHNREMGLLFNGSPLEKARRQFDHDWRQAS</sequence>
<evidence type="ECO:0000256" key="2">
    <source>
        <dbReference type="ARBA" id="ARBA00008664"/>
    </source>
</evidence>
<reference evidence="8 9" key="1">
    <citation type="submission" date="2016-09" db="EMBL/GenBank/DDBJ databases">
        <title>Acidihalobacter prosperus V6 (DSM14174).</title>
        <authorList>
            <person name="Khaleque H.N."/>
            <person name="Ramsay J.P."/>
            <person name="Murphy R.J.T."/>
            <person name="Kaksonen A.H."/>
            <person name="Boxall N.J."/>
            <person name="Watkin E.L.J."/>
        </authorList>
    </citation>
    <scope>NUCLEOTIDE SEQUENCE [LARGE SCALE GENOMIC DNA]</scope>
    <source>
        <strain evidence="8 9">V6</strain>
        <plasmid evidence="9">papv6</plasmid>
    </source>
</reference>
<dbReference type="RefSeq" id="WP_070074298.1">
    <property type="nucleotide sequence ID" value="NZ_CP017449.1"/>
</dbReference>
<evidence type="ECO:0000256" key="1">
    <source>
        <dbReference type="ARBA" id="ARBA00000798"/>
    </source>
</evidence>
<proteinExistence type="inferred from homology"/>
<dbReference type="Proteomes" id="UP000095342">
    <property type="component" value="Plasmid pAPV6"/>
</dbReference>
<geneLocation type="plasmid" evidence="9">
    <name>papv6</name>
</geneLocation>
<organism evidence="8 9">
    <name type="scientific">Acidihalobacter aeolianus</name>
    <dbReference type="NCBI Taxonomy" id="2792603"/>
    <lineage>
        <taxon>Bacteria</taxon>
        <taxon>Pseudomonadati</taxon>
        <taxon>Pseudomonadota</taxon>
        <taxon>Gammaproteobacteria</taxon>
        <taxon>Chromatiales</taxon>
        <taxon>Ectothiorhodospiraceae</taxon>
        <taxon>Acidihalobacter</taxon>
    </lineage>
</organism>
<gene>
    <name evidence="8" type="ORF">BJI67_16170</name>
</gene>
<keyword evidence="6" id="KW-0443">Lipid metabolism</keyword>
<dbReference type="EC" id="3.1.4.4" evidence="3"/>
<dbReference type="Pfam" id="PF13091">
    <property type="entry name" value="PLDc_2"/>
    <property type="match status" value="2"/>
</dbReference>
<dbReference type="InterPro" id="IPR051406">
    <property type="entry name" value="PLD_domain"/>
</dbReference>
<keyword evidence="8" id="KW-0614">Plasmid</keyword>
<dbReference type="SUPFAM" id="SSF56024">
    <property type="entry name" value="Phospholipase D/nuclease"/>
    <property type="match status" value="2"/>
</dbReference>
<dbReference type="PANTHER" id="PTHR43856:SF1">
    <property type="entry name" value="MITOCHONDRIAL CARDIOLIPIN HYDROLASE"/>
    <property type="match status" value="1"/>
</dbReference>
<comment type="catalytic activity">
    <reaction evidence="1">
        <text>a 1,2-diacyl-sn-glycero-3-phosphocholine + H2O = a 1,2-diacyl-sn-glycero-3-phosphate + choline + H(+)</text>
        <dbReference type="Rhea" id="RHEA:14445"/>
        <dbReference type="ChEBI" id="CHEBI:15354"/>
        <dbReference type="ChEBI" id="CHEBI:15377"/>
        <dbReference type="ChEBI" id="CHEBI:15378"/>
        <dbReference type="ChEBI" id="CHEBI:57643"/>
        <dbReference type="ChEBI" id="CHEBI:58608"/>
        <dbReference type="EC" id="3.1.4.4"/>
    </reaction>
</comment>
<keyword evidence="5" id="KW-0442">Lipid degradation</keyword>